<dbReference type="GO" id="GO:0006508">
    <property type="term" value="P:proteolysis"/>
    <property type="evidence" value="ECO:0007669"/>
    <property type="project" value="UniProtKB-KW"/>
</dbReference>
<dbReference type="Pfam" id="PF00234">
    <property type="entry name" value="Tryp_alpha_amyl"/>
    <property type="match status" value="1"/>
</dbReference>
<keyword evidence="15" id="KW-1185">Reference proteome</keyword>
<feature type="transmembrane region" description="Helical" evidence="10">
    <location>
        <begin position="348"/>
        <end position="365"/>
    </location>
</feature>
<dbReference type="Pfam" id="PF01694">
    <property type="entry name" value="Rhomboid"/>
    <property type="match status" value="1"/>
</dbReference>
<dbReference type="PANTHER" id="PTHR22936">
    <property type="entry name" value="RHOMBOID-RELATED"/>
    <property type="match status" value="1"/>
</dbReference>
<dbReference type="Proteomes" id="UP000554482">
    <property type="component" value="Unassembled WGS sequence"/>
</dbReference>
<dbReference type="FunFam" id="1.20.1540.10:FF:000019">
    <property type="entry name" value="RHOMBOID-like protein"/>
    <property type="match status" value="1"/>
</dbReference>
<keyword evidence="8 10" id="KW-1133">Transmembrane helix</keyword>
<proteinExistence type="inferred from homology"/>
<feature type="transmembrane region" description="Helical" evidence="10">
    <location>
        <begin position="126"/>
        <end position="147"/>
    </location>
</feature>
<evidence type="ECO:0000256" key="7">
    <source>
        <dbReference type="ARBA" id="ARBA00022825"/>
    </source>
</evidence>
<keyword evidence="6 10" id="KW-0378">Hydrolase</keyword>
<evidence type="ECO:0000256" key="1">
    <source>
        <dbReference type="ARBA" id="ARBA00000156"/>
    </source>
</evidence>
<feature type="transmembrane region" description="Helical" evidence="10">
    <location>
        <begin position="236"/>
        <end position="254"/>
    </location>
</feature>
<feature type="region of interest" description="Disordered" evidence="11">
    <location>
        <begin position="1"/>
        <end position="26"/>
    </location>
</feature>
<feature type="domain" description="Peptidase S54 rhomboid" evidence="13">
    <location>
        <begin position="117"/>
        <end position="253"/>
    </location>
</feature>
<dbReference type="EMBL" id="JABWDY010022828">
    <property type="protein sequence ID" value="KAF5191422.1"/>
    <property type="molecule type" value="Genomic_DNA"/>
</dbReference>
<dbReference type="CDD" id="cd01960">
    <property type="entry name" value="nsLTP1"/>
    <property type="match status" value="1"/>
</dbReference>
<evidence type="ECO:0000256" key="5">
    <source>
        <dbReference type="ARBA" id="ARBA00022692"/>
    </source>
</evidence>
<dbReference type="InterPro" id="IPR000528">
    <property type="entry name" value="Plant_nsLTP"/>
</dbReference>
<dbReference type="Gene3D" id="1.20.1540.10">
    <property type="entry name" value="Rhomboid-like"/>
    <property type="match status" value="1"/>
</dbReference>
<dbReference type="GO" id="GO:0004252">
    <property type="term" value="F:serine-type endopeptidase activity"/>
    <property type="evidence" value="ECO:0007669"/>
    <property type="project" value="InterPro"/>
</dbReference>
<evidence type="ECO:0000256" key="2">
    <source>
        <dbReference type="ARBA" id="ARBA00004141"/>
    </source>
</evidence>
<name>A0A7J6W4I9_THATH</name>
<keyword evidence="7 10" id="KW-0720">Serine protease</keyword>
<dbReference type="Gene3D" id="1.10.110.10">
    <property type="entry name" value="Plant lipid-transfer and hydrophobic proteins"/>
    <property type="match status" value="1"/>
</dbReference>
<evidence type="ECO:0000313" key="15">
    <source>
        <dbReference type="Proteomes" id="UP000554482"/>
    </source>
</evidence>
<feature type="transmembrane region" description="Helical" evidence="10">
    <location>
        <begin position="281"/>
        <end position="305"/>
    </location>
</feature>
<dbReference type="GO" id="GO:0005737">
    <property type="term" value="C:cytoplasm"/>
    <property type="evidence" value="ECO:0007669"/>
    <property type="project" value="UniProtKB-ARBA"/>
</dbReference>
<evidence type="ECO:0000256" key="11">
    <source>
        <dbReference type="SAM" id="MobiDB-lite"/>
    </source>
</evidence>
<evidence type="ECO:0000256" key="4">
    <source>
        <dbReference type="ARBA" id="ARBA00022670"/>
    </source>
</evidence>
<comment type="similarity">
    <text evidence="3 10">Belongs to the peptidase S54 family.</text>
</comment>
<evidence type="ECO:0000313" key="14">
    <source>
        <dbReference type="EMBL" id="KAF5191422.1"/>
    </source>
</evidence>
<comment type="function">
    <text evidence="10">Serine protease involved in intramembrane proteolysis.</text>
</comment>
<dbReference type="GO" id="GO:0008289">
    <property type="term" value="F:lipid binding"/>
    <property type="evidence" value="ECO:0007669"/>
    <property type="project" value="InterPro"/>
</dbReference>
<evidence type="ECO:0000256" key="3">
    <source>
        <dbReference type="ARBA" id="ARBA00009045"/>
    </source>
</evidence>
<organism evidence="14 15">
    <name type="scientific">Thalictrum thalictroides</name>
    <name type="common">Rue-anemone</name>
    <name type="synonym">Anemone thalictroides</name>
    <dbReference type="NCBI Taxonomy" id="46969"/>
    <lineage>
        <taxon>Eukaryota</taxon>
        <taxon>Viridiplantae</taxon>
        <taxon>Streptophyta</taxon>
        <taxon>Embryophyta</taxon>
        <taxon>Tracheophyta</taxon>
        <taxon>Spermatophyta</taxon>
        <taxon>Magnoliopsida</taxon>
        <taxon>Ranunculales</taxon>
        <taxon>Ranunculaceae</taxon>
        <taxon>Thalictroideae</taxon>
        <taxon>Thalictrum</taxon>
    </lineage>
</organism>
<feature type="compositionally biased region" description="Polar residues" evidence="11">
    <location>
        <begin position="17"/>
        <end position="26"/>
    </location>
</feature>
<evidence type="ECO:0000256" key="6">
    <source>
        <dbReference type="ARBA" id="ARBA00022801"/>
    </source>
</evidence>
<dbReference type="InterPro" id="IPR036312">
    <property type="entry name" value="Bifun_inhib/LTP/seed_sf"/>
</dbReference>
<feature type="domain" description="Bifunctional inhibitor/plant lipid transfer protein/seed storage helical" evidence="12">
    <location>
        <begin position="369"/>
        <end position="455"/>
    </location>
</feature>
<dbReference type="InterPro" id="IPR002610">
    <property type="entry name" value="Peptidase_S54_rhomboid-like"/>
</dbReference>
<dbReference type="EC" id="3.4.21.105" evidence="10"/>
<dbReference type="GO" id="GO:0016020">
    <property type="term" value="C:membrane"/>
    <property type="evidence" value="ECO:0007669"/>
    <property type="project" value="UniProtKB-SubCell"/>
</dbReference>
<gene>
    <name evidence="14" type="ORF">FRX31_018992</name>
</gene>
<feature type="transmembrane region" description="Helical" evidence="10">
    <location>
        <begin position="211"/>
        <end position="230"/>
    </location>
</feature>
<comment type="caution">
    <text evidence="14">The sequence shown here is derived from an EMBL/GenBank/DDBJ whole genome shotgun (WGS) entry which is preliminary data.</text>
</comment>
<dbReference type="PANTHER" id="PTHR22936:SF69">
    <property type="entry name" value="RHOMBOID-LIKE PROTEIN"/>
    <property type="match status" value="1"/>
</dbReference>
<sequence length="459" mass="50610">MENDDLESRGVKDRVNHNNPTTSTSSYFHQHQQNFEREGWVSWLIPLFVAANVVMFIITMSVNNCPRNRDVLRGECVAKFLRRLSFQPLRDNPLFGPSSSTLLKMGALEWNKVVHQHQGWRLITCIWLHAGVIHLLANMLSLVFIGIRLEQQFGFVRIGVIYLLSGFGGSILSSLFIRNNISVGASGALFGLLGAMLAELITNWTIYTNKAAALFTLVVVIAINLAVGILPHVDNFAHIGGFLTGLLLGFILLVRPQFGWVESRNLPVNVRVTPKYKAYQYILGLIALVLFVVGFTVGLVMLFRGENGYDHCHWCRYLSCVPTSSWKYVFVEFSLGCVAMAMIHRCRGLAFGVLMVILLITIVKGDMDCTTVTALVATCSNFITYGTPEPMPGSPCCDALLGLNNLGDSTDNRRAVCKCLMGLITTYNPNATAIATLPGLCGISLGFTIDPNTDCNYIA</sequence>
<protein>
    <recommendedName>
        <fullName evidence="10">RHOMBOID-like protein</fullName>
        <ecNumber evidence="10">3.4.21.105</ecNumber>
    </recommendedName>
</protein>
<dbReference type="InterPro" id="IPR035952">
    <property type="entry name" value="Rhomboid-like_sf"/>
</dbReference>
<keyword evidence="5 10" id="KW-0812">Transmembrane</keyword>
<dbReference type="InterPro" id="IPR016140">
    <property type="entry name" value="Bifunc_inhib/LTP/seed_store"/>
</dbReference>
<dbReference type="InterPro" id="IPR022764">
    <property type="entry name" value="Peptidase_S54_rhomboid_dom"/>
</dbReference>
<feature type="compositionally biased region" description="Basic and acidic residues" evidence="11">
    <location>
        <begin position="1"/>
        <end position="16"/>
    </location>
</feature>
<feature type="transmembrane region" description="Helical" evidence="10">
    <location>
        <begin position="40"/>
        <end position="62"/>
    </location>
</feature>
<dbReference type="PROSITE" id="PS00597">
    <property type="entry name" value="PLANT_LTP"/>
    <property type="match status" value="1"/>
</dbReference>
<dbReference type="AlphaFoldDB" id="A0A7J6W4I9"/>
<dbReference type="SUPFAM" id="SSF144091">
    <property type="entry name" value="Rhomboid-like"/>
    <property type="match status" value="1"/>
</dbReference>
<feature type="transmembrane region" description="Helical" evidence="10">
    <location>
        <begin position="159"/>
        <end position="177"/>
    </location>
</feature>
<feature type="transmembrane region" description="Helical" evidence="10">
    <location>
        <begin position="183"/>
        <end position="204"/>
    </location>
</feature>
<comment type="subcellular location">
    <subcellularLocation>
        <location evidence="2 10">Membrane</location>
        <topology evidence="2 10">Multi-pass membrane protein</topology>
    </subcellularLocation>
</comment>
<dbReference type="SUPFAM" id="SSF47699">
    <property type="entry name" value="Bifunctional inhibitor/lipid-transfer protein/seed storage 2S albumin"/>
    <property type="match status" value="1"/>
</dbReference>
<evidence type="ECO:0000256" key="9">
    <source>
        <dbReference type="ARBA" id="ARBA00023136"/>
    </source>
</evidence>
<dbReference type="GO" id="GO:0012505">
    <property type="term" value="C:endomembrane system"/>
    <property type="evidence" value="ECO:0007669"/>
    <property type="project" value="UniProtKB-ARBA"/>
</dbReference>
<dbReference type="PRINTS" id="PR00382">
    <property type="entry name" value="LIPIDTRNSFER"/>
</dbReference>
<keyword evidence="4 10" id="KW-0645">Protease</keyword>
<keyword evidence="9 10" id="KW-0472">Membrane</keyword>
<evidence type="ECO:0000256" key="8">
    <source>
        <dbReference type="ARBA" id="ARBA00022989"/>
    </source>
</evidence>
<dbReference type="OrthoDB" id="418595at2759"/>
<comment type="caution">
    <text evidence="10">Lacks conserved residue(s) required for the propagation of feature annotation.</text>
</comment>
<comment type="catalytic activity">
    <reaction evidence="1 10">
        <text>Cleaves type-1 transmembrane domains using a catalytic dyad composed of serine and histidine that are contributed by different transmembrane domains.</text>
        <dbReference type="EC" id="3.4.21.105"/>
    </reaction>
</comment>
<evidence type="ECO:0000259" key="12">
    <source>
        <dbReference type="Pfam" id="PF00234"/>
    </source>
</evidence>
<accession>A0A7J6W4I9</accession>
<reference evidence="14 15" key="1">
    <citation type="submission" date="2020-06" db="EMBL/GenBank/DDBJ databases">
        <title>Transcriptomic and genomic resources for Thalictrum thalictroides and T. hernandezii: Facilitating candidate gene discovery in an emerging model plant lineage.</title>
        <authorList>
            <person name="Arias T."/>
            <person name="Riano-Pachon D.M."/>
            <person name="Di Stilio V.S."/>
        </authorList>
    </citation>
    <scope>NUCLEOTIDE SEQUENCE [LARGE SCALE GENOMIC DNA]</scope>
    <source>
        <strain evidence="15">cv. WT478/WT964</strain>
        <tissue evidence="14">Leaves</tissue>
    </source>
</reference>
<evidence type="ECO:0000256" key="10">
    <source>
        <dbReference type="RuleBase" id="RU362115"/>
    </source>
</evidence>
<evidence type="ECO:0000259" key="13">
    <source>
        <dbReference type="Pfam" id="PF01694"/>
    </source>
</evidence>
<dbReference type="GO" id="GO:0006869">
    <property type="term" value="P:lipid transport"/>
    <property type="evidence" value="ECO:0007669"/>
    <property type="project" value="InterPro"/>
</dbReference>